<gene>
    <name evidence="2" type="ORF">LDD865_0516</name>
</gene>
<dbReference type="AlphaFoldDB" id="A0AAU9R0C4"/>
<evidence type="ECO:0000313" key="2">
    <source>
        <dbReference type="EMBL" id="CAH1705675.1"/>
    </source>
</evidence>
<proteinExistence type="predicted"/>
<dbReference type="Proteomes" id="UP001295440">
    <property type="component" value="Chromosome"/>
</dbReference>
<dbReference type="Pfam" id="PF03217">
    <property type="entry name" value="SlpA"/>
    <property type="match status" value="1"/>
</dbReference>
<dbReference type="RefSeq" id="WP_231525746.1">
    <property type="nucleotide sequence ID" value="NZ_OV915080.1"/>
</dbReference>
<name>A0AAU9R0C4_9LACO</name>
<dbReference type="EMBL" id="OV915080">
    <property type="protein sequence ID" value="CAH1705675.1"/>
    <property type="molecule type" value="Genomic_DNA"/>
</dbReference>
<accession>A0AAU9R0C4</accession>
<protein>
    <recommendedName>
        <fullName evidence="1">S-layer protein C-terminal domain-containing protein</fullName>
    </recommendedName>
</protein>
<feature type="domain" description="S-layer protein C-terminal" evidence="1">
    <location>
        <begin position="58"/>
        <end position="120"/>
    </location>
</feature>
<organism evidence="2 3">
    <name type="scientific">Lactobacillus delbrueckii subsp. delbrueckii</name>
    <dbReference type="NCBI Taxonomy" id="83684"/>
    <lineage>
        <taxon>Bacteria</taxon>
        <taxon>Bacillati</taxon>
        <taxon>Bacillota</taxon>
        <taxon>Bacilli</taxon>
        <taxon>Lactobacillales</taxon>
        <taxon>Lactobacillaceae</taxon>
        <taxon>Lactobacillus</taxon>
    </lineage>
</organism>
<dbReference type="InterPro" id="IPR024968">
    <property type="entry name" value="SlpA_C_lactobacillus"/>
</dbReference>
<reference evidence="2" key="1">
    <citation type="submission" date="2022-02" db="EMBL/GenBank/DDBJ databases">
        <authorList>
            <person name="Deutsch MARIE S."/>
        </authorList>
    </citation>
    <scope>NUCLEOTIDE SEQUENCE</scope>
    <source>
        <strain evidence="2">CIRM-BIA865</strain>
    </source>
</reference>
<evidence type="ECO:0000313" key="3">
    <source>
        <dbReference type="Proteomes" id="UP001295440"/>
    </source>
</evidence>
<evidence type="ECO:0000259" key="1">
    <source>
        <dbReference type="Pfam" id="PF03217"/>
    </source>
</evidence>
<sequence length="148" mass="16446">MSADGRYITVMHSSAVYGKNLKKTTSSVAEGKKILTFGRTTIKNKKYYQTGYNSFISASNVDGTTRTLKKNAYVYKKSKGKAVRYKNSVLKQNSQQQTYGSAVSIKGKKYYIIGVGKYVAKSDFKQNANKLIAVRNAGPLRTCILVFL</sequence>